<dbReference type="Gene3D" id="3.90.1580.10">
    <property type="entry name" value="paralog of FGE (formylglycine-generating enzyme)"/>
    <property type="match status" value="1"/>
</dbReference>
<feature type="domain" description="Sulfatase-modifying factor enzyme-like" evidence="3">
    <location>
        <begin position="396"/>
        <end position="614"/>
    </location>
</feature>
<evidence type="ECO:0000259" key="4">
    <source>
        <dbReference type="Pfam" id="PF08308"/>
    </source>
</evidence>
<dbReference type="AlphaFoldDB" id="A0A1L0B1V2"/>
<dbReference type="InterPro" id="IPR013229">
    <property type="entry name" value="PEGA"/>
</dbReference>
<proteinExistence type="predicted"/>
<dbReference type="GO" id="GO:0120147">
    <property type="term" value="F:formylglycine-generating oxidase activity"/>
    <property type="evidence" value="ECO:0007669"/>
    <property type="project" value="TreeGrafter"/>
</dbReference>
<evidence type="ECO:0000313" key="6">
    <source>
        <dbReference type="Proteomes" id="UP000183794"/>
    </source>
</evidence>
<name>A0A1L0B1V2_9GAMM</name>
<organism evidence="5 6">
    <name type="scientific">Moritella viscosa</name>
    <dbReference type="NCBI Taxonomy" id="80854"/>
    <lineage>
        <taxon>Bacteria</taxon>
        <taxon>Pseudomonadati</taxon>
        <taxon>Pseudomonadota</taxon>
        <taxon>Gammaproteobacteria</taxon>
        <taxon>Alteromonadales</taxon>
        <taxon>Moritellaceae</taxon>
        <taxon>Moritella</taxon>
    </lineage>
</organism>
<dbReference type="InterPro" id="IPR005532">
    <property type="entry name" value="SUMF_dom"/>
</dbReference>
<feature type="domain" description="PEGA" evidence="4">
    <location>
        <begin position="310"/>
        <end position="371"/>
    </location>
</feature>
<dbReference type="OrthoDB" id="9768004at2"/>
<evidence type="ECO:0000256" key="1">
    <source>
        <dbReference type="SAM" id="Coils"/>
    </source>
</evidence>
<dbReference type="InterPro" id="IPR051043">
    <property type="entry name" value="Sulfatase_Mod_Factor_Kinase"/>
</dbReference>
<dbReference type="InterPro" id="IPR016187">
    <property type="entry name" value="CTDL_fold"/>
</dbReference>
<feature type="signal peptide" evidence="2">
    <location>
        <begin position="1"/>
        <end position="21"/>
    </location>
</feature>
<feature type="coiled-coil region" evidence="1">
    <location>
        <begin position="130"/>
        <end position="183"/>
    </location>
</feature>
<sequence length="617" mass="68975">MRVALIALAVSCILISNATQATEKEQKKNTVVNLQIALKSVQSEYDVFNELLTVINDDIAIEKSKLTNIRMQKKMLSRQTEKSLAKMNAQYQLMIDNPMQDITTSQKNYRVAIQQQEQNNLLIKGSVTALAQLSKQLSEKNIERIRLLNQRETISEEINIARINRLKNEIQETQSQNISQSINCDLQNSFIECIDRSNQLSKQDISKTYLNTVFNSVTESNLISKYKADSSAHVKLISHKILTSEFSGQGTYNSTIQVTMQGVLPKNEACKLLNIAIRYCAAQASQMVLPAIKKDLKDNKDNKDNKDVLYQLTIRSNKYDDEVFINGVSYGSTKLSVMLSPGVHHVVIKKSNYIDFEQNIKLKNNMMVRAKLLKAIVLLQDGQAVQDLLASGERGPELISVPAGQLTTSVDNTNNQTIKAFSVGKNPITVADFKRFVNASNYITTAESGSGCVEYAYGKETYNVNLNWRQPGFAQTDEHPVVCISSADTNAYLAWLSKATGQKYRLPNNGEWEYVARAGSNDNYWWGNDAGNSKANCAYCGSQWSNKSTAPVQSFKANKFGLYDTVGNVWELTSGHDLVARGGAWNFAPKLSQIDVRLALKPGFRANYIGFRALREN</sequence>
<evidence type="ECO:0000256" key="2">
    <source>
        <dbReference type="SAM" id="SignalP"/>
    </source>
</evidence>
<evidence type="ECO:0000259" key="3">
    <source>
        <dbReference type="Pfam" id="PF03781"/>
    </source>
</evidence>
<dbReference type="Pfam" id="PF08308">
    <property type="entry name" value="PEGA"/>
    <property type="match status" value="1"/>
</dbReference>
<feature type="chain" id="PRO_5012205185" evidence="2">
    <location>
        <begin position="22"/>
        <end position="617"/>
    </location>
</feature>
<dbReference type="RefSeq" id="WP_075518161.1">
    <property type="nucleotide sequence ID" value="NZ_FPLD01000051.1"/>
</dbReference>
<reference evidence="5 6" key="1">
    <citation type="submission" date="2016-11" db="EMBL/GenBank/DDBJ databases">
        <authorList>
            <person name="Jaros S."/>
            <person name="Januszkiewicz K."/>
            <person name="Wedrychowicz H."/>
        </authorList>
    </citation>
    <scope>NUCLEOTIDE SEQUENCE [LARGE SCALE GENOMIC DNA]</scope>
    <source>
        <strain evidence="5">NVI 5450</strain>
    </source>
</reference>
<gene>
    <name evidence="5" type="ORF">NVI5450_1698</name>
</gene>
<evidence type="ECO:0000313" key="5">
    <source>
        <dbReference type="EMBL" id="SGY95302.1"/>
    </source>
</evidence>
<dbReference type="Pfam" id="PF03781">
    <property type="entry name" value="FGE-sulfatase"/>
    <property type="match status" value="1"/>
</dbReference>
<keyword evidence="2" id="KW-0732">Signal</keyword>
<dbReference type="InterPro" id="IPR042095">
    <property type="entry name" value="SUMF_sf"/>
</dbReference>
<dbReference type="PANTHER" id="PTHR23150">
    <property type="entry name" value="SULFATASE MODIFYING FACTOR 1, 2"/>
    <property type="match status" value="1"/>
</dbReference>
<dbReference type="PANTHER" id="PTHR23150:SF19">
    <property type="entry name" value="FORMYLGLYCINE-GENERATING ENZYME"/>
    <property type="match status" value="1"/>
</dbReference>
<accession>A0A1L0B1V2</accession>
<keyword evidence="1" id="KW-0175">Coiled coil</keyword>
<dbReference type="EMBL" id="FPLD01000051">
    <property type="protein sequence ID" value="SGY95302.1"/>
    <property type="molecule type" value="Genomic_DNA"/>
</dbReference>
<dbReference type="Proteomes" id="UP000183794">
    <property type="component" value="Unassembled WGS sequence"/>
</dbReference>
<protein>
    <submittedName>
        <fullName evidence="5">Secreted protein with uncharacterized domain</fullName>
    </submittedName>
</protein>
<dbReference type="SUPFAM" id="SSF56436">
    <property type="entry name" value="C-type lectin-like"/>
    <property type="match status" value="1"/>
</dbReference>